<dbReference type="GO" id="GO:0051537">
    <property type="term" value="F:2 iron, 2 sulfur cluster binding"/>
    <property type="evidence" value="ECO:0007669"/>
    <property type="project" value="UniProtKB-KW"/>
</dbReference>
<keyword evidence="6" id="KW-0411">Iron-sulfur</keyword>
<dbReference type="Pfam" id="PF00355">
    <property type="entry name" value="Rieske"/>
    <property type="match status" value="1"/>
</dbReference>
<keyword evidence="4" id="KW-0560">Oxidoreductase</keyword>
<gene>
    <name evidence="9" type="ORF">C7B46_13070</name>
</gene>
<dbReference type="SUPFAM" id="SSF55961">
    <property type="entry name" value="Bet v1-like"/>
    <property type="match status" value="1"/>
</dbReference>
<name>A0A2T2XE03_9FIRM</name>
<comment type="cofactor">
    <cofactor evidence="1">
        <name>Fe cation</name>
        <dbReference type="ChEBI" id="CHEBI:24875"/>
    </cofactor>
</comment>
<dbReference type="Proteomes" id="UP000242972">
    <property type="component" value="Unassembled WGS sequence"/>
</dbReference>
<dbReference type="EMBL" id="PXYW01000033">
    <property type="protein sequence ID" value="PSR32686.1"/>
    <property type="molecule type" value="Genomic_DNA"/>
</dbReference>
<keyword evidence="7" id="KW-0472">Membrane</keyword>
<evidence type="ECO:0000313" key="10">
    <source>
        <dbReference type="Proteomes" id="UP000242972"/>
    </source>
</evidence>
<dbReference type="InterPro" id="IPR017941">
    <property type="entry name" value="Rieske_2Fe-2S"/>
</dbReference>
<dbReference type="Gene3D" id="2.102.10.10">
    <property type="entry name" value="Rieske [2Fe-2S] iron-sulphur domain"/>
    <property type="match status" value="1"/>
</dbReference>
<evidence type="ECO:0000256" key="1">
    <source>
        <dbReference type="ARBA" id="ARBA00001962"/>
    </source>
</evidence>
<evidence type="ECO:0000256" key="7">
    <source>
        <dbReference type="SAM" id="Phobius"/>
    </source>
</evidence>
<evidence type="ECO:0000256" key="3">
    <source>
        <dbReference type="ARBA" id="ARBA00022723"/>
    </source>
</evidence>
<dbReference type="GO" id="GO:0004497">
    <property type="term" value="F:monooxygenase activity"/>
    <property type="evidence" value="ECO:0007669"/>
    <property type="project" value="UniProtKB-ARBA"/>
</dbReference>
<evidence type="ECO:0000256" key="6">
    <source>
        <dbReference type="ARBA" id="ARBA00023014"/>
    </source>
</evidence>
<reference evidence="9 10" key="1">
    <citation type="journal article" date="2014" name="BMC Genomics">
        <title>Comparison of environmental and isolate Sulfobacillus genomes reveals diverse carbon, sulfur, nitrogen, and hydrogen metabolisms.</title>
        <authorList>
            <person name="Justice N.B."/>
            <person name="Norman A."/>
            <person name="Brown C.T."/>
            <person name="Singh A."/>
            <person name="Thomas B.C."/>
            <person name="Banfield J.F."/>
        </authorList>
    </citation>
    <scope>NUCLEOTIDE SEQUENCE [LARGE SCALE GENOMIC DNA]</scope>
    <source>
        <strain evidence="9">AMDSBA4</strain>
    </source>
</reference>
<dbReference type="PRINTS" id="PR00090">
    <property type="entry name" value="RNGDIOXGNASE"/>
</dbReference>
<evidence type="ECO:0000256" key="4">
    <source>
        <dbReference type="ARBA" id="ARBA00023002"/>
    </source>
</evidence>
<dbReference type="PANTHER" id="PTHR43756">
    <property type="entry name" value="CHOLINE MONOOXYGENASE, CHLOROPLASTIC"/>
    <property type="match status" value="1"/>
</dbReference>
<dbReference type="InterPro" id="IPR015879">
    <property type="entry name" value="Ring_hydroxy_dOase_asu_C_dom"/>
</dbReference>
<dbReference type="GO" id="GO:0005506">
    <property type="term" value="F:iron ion binding"/>
    <property type="evidence" value="ECO:0007669"/>
    <property type="project" value="InterPro"/>
</dbReference>
<proteinExistence type="predicted"/>
<keyword evidence="5" id="KW-0408">Iron</keyword>
<sequence length="402" mass="46614">MTYSLVNASFKEEPMKLVEGGWPAEAMVGPTLPGSHYYDSAHFQRELDAIWFKTWLCAGRLEEIPHRGDYFTREIGKESVLCVRGQNDEVHTYYNVCRHRGSRICGDDQGHVSQGVLFCPYHSWGYSIDNGELVKTPNIPDDLEGFDRYQYPLFGIKTEVWQGFVWINFDASAPSLANWLGLPDTFVPYLRYHLDELKTGAQKTYSIEANWKLIMENALECYHCSTIHPELSRCTPPTLPRYWLHEVAKESRVLKHAGAMELAAGFERVGITGEVQRPLFRELTTDDSRRIFYFFIYPHVFFAMASDYVFLFTLWPTRPNHTVTRGYWLFEDEVLQNPLYSISDAVDFWDKTNQQDWVASELVQKGNESKAYDNGGVLIPNDWRVAKFIRYIQDQLETTSED</sequence>
<keyword evidence="7" id="KW-1133">Transmembrane helix</keyword>
<keyword evidence="3" id="KW-0479">Metal-binding</keyword>
<dbReference type="InterPro" id="IPR001663">
    <property type="entry name" value="Rng_hydr_dOase-A"/>
</dbReference>
<accession>A0A2T2XE03</accession>
<comment type="caution">
    <text evidence="9">The sequence shown here is derived from an EMBL/GenBank/DDBJ whole genome shotgun (WGS) entry which is preliminary data.</text>
</comment>
<feature type="domain" description="Rieske" evidence="8">
    <location>
        <begin position="55"/>
        <end position="167"/>
    </location>
</feature>
<dbReference type="CDD" id="cd03469">
    <property type="entry name" value="Rieske_RO_Alpha_N"/>
    <property type="match status" value="1"/>
</dbReference>
<evidence type="ECO:0000256" key="2">
    <source>
        <dbReference type="ARBA" id="ARBA00022714"/>
    </source>
</evidence>
<evidence type="ECO:0000259" key="8">
    <source>
        <dbReference type="PROSITE" id="PS51296"/>
    </source>
</evidence>
<dbReference type="SUPFAM" id="SSF50022">
    <property type="entry name" value="ISP domain"/>
    <property type="match status" value="1"/>
</dbReference>
<feature type="transmembrane region" description="Helical" evidence="7">
    <location>
        <begin position="291"/>
        <end position="315"/>
    </location>
</feature>
<evidence type="ECO:0000313" key="9">
    <source>
        <dbReference type="EMBL" id="PSR32686.1"/>
    </source>
</evidence>
<dbReference type="AlphaFoldDB" id="A0A2T2XE03"/>
<dbReference type="InterPro" id="IPR036922">
    <property type="entry name" value="Rieske_2Fe-2S_sf"/>
</dbReference>
<dbReference type="GO" id="GO:0016705">
    <property type="term" value="F:oxidoreductase activity, acting on paired donors, with incorporation or reduction of molecular oxygen"/>
    <property type="evidence" value="ECO:0007669"/>
    <property type="project" value="UniProtKB-ARBA"/>
</dbReference>
<dbReference type="Pfam" id="PF00848">
    <property type="entry name" value="Ring_hydroxyl_A"/>
    <property type="match status" value="1"/>
</dbReference>
<keyword evidence="7" id="KW-0812">Transmembrane</keyword>
<dbReference type="Gene3D" id="3.90.380.10">
    <property type="entry name" value="Naphthalene 1,2-dioxygenase Alpha Subunit, Chain A, domain 1"/>
    <property type="match status" value="1"/>
</dbReference>
<organism evidence="9 10">
    <name type="scientific">Sulfobacillus benefaciens</name>
    <dbReference type="NCBI Taxonomy" id="453960"/>
    <lineage>
        <taxon>Bacteria</taxon>
        <taxon>Bacillati</taxon>
        <taxon>Bacillota</taxon>
        <taxon>Clostridia</taxon>
        <taxon>Eubacteriales</taxon>
        <taxon>Clostridiales Family XVII. Incertae Sedis</taxon>
        <taxon>Sulfobacillus</taxon>
    </lineage>
</organism>
<dbReference type="PROSITE" id="PS51296">
    <property type="entry name" value="RIESKE"/>
    <property type="match status" value="1"/>
</dbReference>
<evidence type="ECO:0000256" key="5">
    <source>
        <dbReference type="ARBA" id="ARBA00023004"/>
    </source>
</evidence>
<dbReference type="PANTHER" id="PTHR43756:SF5">
    <property type="entry name" value="CHOLINE MONOOXYGENASE, CHLOROPLASTIC"/>
    <property type="match status" value="1"/>
</dbReference>
<keyword evidence="2" id="KW-0001">2Fe-2S</keyword>
<protein>
    <recommendedName>
        <fullName evidence="8">Rieske domain-containing protein</fullName>
    </recommendedName>
</protein>